<comment type="similarity">
    <text evidence="1">Belongs to the GatC family.</text>
</comment>
<keyword evidence="1" id="KW-0436">Ligase</keyword>
<dbReference type="EMBL" id="SOAM01000001">
    <property type="protein sequence ID" value="TDS80996.1"/>
    <property type="molecule type" value="Genomic_DNA"/>
</dbReference>
<protein>
    <recommendedName>
        <fullName evidence="1">Aspartyl/glutamyl-tRNA(Asn/Gln) amidotransferase subunit C</fullName>
        <shortName evidence="1">Asp/Glu-ADT subunit C</shortName>
        <ecNumber evidence="1">6.3.5.-</ecNumber>
    </recommendedName>
</protein>
<dbReference type="GO" id="GO:0016740">
    <property type="term" value="F:transferase activity"/>
    <property type="evidence" value="ECO:0007669"/>
    <property type="project" value="UniProtKB-KW"/>
</dbReference>
<dbReference type="AlphaFoldDB" id="A0A4R7FT60"/>
<accession>A0A4R7FT60</accession>
<dbReference type="OrthoDB" id="5295223at2"/>
<dbReference type="NCBIfam" id="TIGR00135">
    <property type="entry name" value="gatC"/>
    <property type="match status" value="1"/>
</dbReference>
<dbReference type="PANTHER" id="PTHR15004:SF0">
    <property type="entry name" value="GLUTAMYL-TRNA(GLN) AMIDOTRANSFERASE SUBUNIT C, MITOCHONDRIAL"/>
    <property type="match status" value="1"/>
</dbReference>
<keyword evidence="1" id="KW-0547">Nucleotide-binding</keyword>
<sequence length="103" mass="10960">MPDASLEITVADVQHLAGLARIALEPGEIEHLAGELNQIVDSVRKVQEVATPDVPATSHPLPLVNVLRADEVGAVLTQQQVLSGAPDQQDGRFRVPAILGEEQ</sequence>
<organism evidence="2 3">
    <name type="scientific">Amnibacterium kyonggiense</name>
    <dbReference type="NCBI Taxonomy" id="595671"/>
    <lineage>
        <taxon>Bacteria</taxon>
        <taxon>Bacillati</taxon>
        <taxon>Actinomycetota</taxon>
        <taxon>Actinomycetes</taxon>
        <taxon>Micrococcales</taxon>
        <taxon>Microbacteriaceae</taxon>
        <taxon>Amnibacterium</taxon>
    </lineage>
</organism>
<dbReference type="InterPro" id="IPR036113">
    <property type="entry name" value="Asp/Glu-ADT_sf_sub_c"/>
</dbReference>
<name>A0A4R7FT60_9MICO</name>
<dbReference type="GO" id="GO:0005524">
    <property type="term" value="F:ATP binding"/>
    <property type="evidence" value="ECO:0007669"/>
    <property type="project" value="UniProtKB-KW"/>
</dbReference>
<dbReference type="GO" id="GO:0050566">
    <property type="term" value="F:asparaginyl-tRNA synthase (glutamine-hydrolyzing) activity"/>
    <property type="evidence" value="ECO:0007669"/>
    <property type="project" value="RHEA"/>
</dbReference>
<dbReference type="Proteomes" id="UP000295344">
    <property type="component" value="Unassembled WGS sequence"/>
</dbReference>
<dbReference type="EC" id="6.3.5.-" evidence="1"/>
<keyword evidence="3" id="KW-1185">Reference proteome</keyword>
<dbReference type="GO" id="GO:0006412">
    <property type="term" value="P:translation"/>
    <property type="evidence" value="ECO:0007669"/>
    <property type="project" value="UniProtKB-UniRule"/>
</dbReference>
<dbReference type="HAMAP" id="MF_00122">
    <property type="entry name" value="GatC"/>
    <property type="match status" value="1"/>
</dbReference>
<dbReference type="GO" id="GO:0006450">
    <property type="term" value="P:regulation of translational fidelity"/>
    <property type="evidence" value="ECO:0007669"/>
    <property type="project" value="InterPro"/>
</dbReference>
<comment type="catalytic activity">
    <reaction evidence="1">
        <text>L-aspartyl-tRNA(Asn) + L-glutamine + ATP + H2O = L-asparaginyl-tRNA(Asn) + L-glutamate + ADP + phosphate + 2 H(+)</text>
        <dbReference type="Rhea" id="RHEA:14513"/>
        <dbReference type="Rhea" id="RHEA-COMP:9674"/>
        <dbReference type="Rhea" id="RHEA-COMP:9677"/>
        <dbReference type="ChEBI" id="CHEBI:15377"/>
        <dbReference type="ChEBI" id="CHEBI:15378"/>
        <dbReference type="ChEBI" id="CHEBI:29985"/>
        <dbReference type="ChEBI" id="CHEBI:30616"/>
        <dbReference type="ChEBI" id="CHEBI:43474"/>
        <dbReference type="ChEBI" id="CHEBI:58359"/>
        <dbReference type="ChEBI" id="CHEBI:78515"/>
        <dbReference type="ChEBI" id="CHEBI:78516"/>
        <dbReference type="ChEBI" id="CHEBI:456216"/>
    </reaction>
</comment>
<evidence type="ECO:0000256" key="1">
    <source>
        <dbReference type="HAMAP-Rule" id="MF_00122"/>
    </source>
</evidence>
<keyword evidence="1" id="KW-0648">Protein biosynthesis</keyword>
<proteinExistence type="inferred from homology"/>
<comment type="function">
    <text evidence="1">Allows the formation of correctly charged Asn-tRNA(Asn) or Gln-tRNA(Gln) through the transamidation of misacylated Asp-tRNA(Asn) or Glu-tRNA(Gln) in organisms which lack either or both of asparaginyl-tRNA or glutaminyl-tRNA synthetases. The reaction takes place in the presence of glutamine and ATP through an activated phospho-Asp-tRNA(Asn) or phospho-Glu-tRNA(Gln).</text>
</comment>
<dbReference type="Gene3D" id="1.10.20.60">
    <property type="entry name" value="Glu-tRNAGln amidotransferase C subunit, N-terminal domain"/>
    <property type="match status" value="1"/>
</dbReference>
<comment type="catalytic activity">
    <reaction evidence="1">
        <text>L-glutamyl-tRNA(Gln) + L-glutamine + ATP + H2O = L-glutaminyl-tRNA(Gln) + L-glutamate + ADP + phosphate + H(+)</text>
        <dbReference type="Rhea" id="RHEA:17521"/>
        <dbReference type="Rhea" id="RHEA-COMP:9681"/>
        <dbReference type="Rhea" id="RHEA-COMP:9684"/>
        <dbReference type="ChEBI" id="CHEBI:15377"/>
        <dbReference type="ChEBI" id="CHEBI:15378"/>
        <dbReference type="ChEBI" id="CHEBI:29985"/>
        <dbReference type="ChEBI" id="CHEBI:30616"/>
        <dbReference type="ChEBI" id="CHEBI:43474"/>
        <dbReference type="ChEBI" id="CHEBI:58359"/>
        <dbReference type="ChEBI" id="CHEBI:78520"/>
        <dbReference type="ChEBI" id="CHEBI:78521"/>
        <dbReference type="ChEBI" id="CHEBI:456216"/>
    </reaction>
</comment>
<reference evidence="2 3" key="1">
    <citation type="submission" date="2019-03" db="EMBL/GenBank/DDBJ databases">
        <title>Genomic Encyclopedia of Archaeal and Bacterial Type Strains, Phase II (KMG-II): from individual species to whole genera.</title>
        <authorList>
            <person name="Goeker M."/>
        </authorList>
    </citation>
    <scope>NUCLEOTIDE SEQUENCE [LARGE SCALE GENOMIC DNA]</scope>
    <source>
        <strain evidence="2 3">DSM 24782</strain>
    </source>
</reference>
<keyword evidence="1" id="KW-0067">ATP-binding</keyword>
<dbReference type="InterPro" id="IPR003837">
    <property type="entry name" value="GatC"/>
</dbReference>
<keyword evidence="2" id="KW-0808">Transferase</keyword>
<comment type="subunit">
    <text evidence="1">Heterotrimer of A, B and C subunits.</text>
</comment>
<dbReference type="PANTHER" id="PTHR15004">
    <property type="entry name" value="GLUTAMYL-TRNA(GLN) AMIDOTRANSFERASE SUBUNIT C, MITOCHONDRIAL"/>
    <property type="match status" value="1"/>
</dbReference>
<dbReference type="RefSeq" id="WP_133765639.1">
    <property type="nucleotide sequence ID" value="NZ_BAAARP010000003.1"/>
</dbReference>
<gene>
    <name evidence="1" type="primary">gatC</name>
    <name evidence="2" type="ORF">CLV52_1568</name>
</gene>
<dbReference type="SUPFAM" id="SSF141000">
    <property type="entry name" value="Glu-tRNAGln amidotransferase C subunit"/>
    <property type="match status" value="1"/>
</dbReference>
<evidence type="ECO:0000313" key="3">
    <source>
        <dbReference type="Proteomes" id="UP000295344"/>
    </source>
</evidence>
<comment type="caution">
    <text evidence="2">The sequence shown here is derived from an EMBL/GenBank/DDBJ whole genome shotgun (WGS) entry which is preliminary data.</text>
</comment>
<dbReference type="GO" id="GO:0070681">
    <property type="term" value="P:glutaminyl-tRNAGln biosynthesis via transamidation"/>
    <property type="evidence" value="ECO:0007669"/>
    <property type="project" value="TreeGrafter"/>
</dbReference>
<evidence type="ECO:0000313" key="2">
    <source>
        <dbReference type="EMBL" id="TDS80996.1"/>
    </source>
</evidence>
<dbReference type="Pfam" id="PF02686">
    <property type="entry name" value="GatC"/>
    <property type="match status" value="1"/>
</dbReference>
<dbReference type="GO" id="GO:0050567">
    <property type="term" value="F:glutaminyl-tRNA synthase (glutamine-hydrolyzing) activity"/>
    <property type="evidence" value="ECO:0007669"/>
    <property type="project" value="UniProtKB-UniRule"/>
</dbReference>